<protein>
    <submittedName>
        <fullName evidence="1">Integrase</fullName>
    </submittedName>
</protein>
<organism evidence="1 2">
    <name type="scientific">Shewanella decolorationis S12</name>
    <dbReference type="NCBI Taxonomy" id="1353536"/>
    <lineage>
        <taxon>Bacteria</taxon>
        <taxon>Pseudomonadati</taxon>
        <taxon>Pseudomonadota</taxon>
        <taxon>Gammaproteobacteria</taxon>
        <taxon>Alteromonadales</taxon>
        <taxon>Shewanellaceae</taxon>
        <taxon>Shewanella</taxon>
    </lineage>
</organism>
<reference evidence="1 2" key="1">
    <citation type="journal article" date="2013" name="Genome Announc.">
        <title>Draft Genome Sequence of Shewanella decolorationis S12, a Dye-Degrading Bacterium Isolated from a Wastewater Treatment Plant.</title>
        <authorList>
            <person name="Xu M."/>
            <person name="Fang Y."/>
            <person name="Liu J."/>
            <person name="Chen X."/>
            <person name="Sun G."/>
            <person name="Guo J."/>
            <person name="Hua Z."/>
            <person name="Tu Q."/>
            <person name="Wu L."/>
            <person name="Zhou J."/>
            <person name="Liu X."/>
        </authorList>
    </citation>
    <scope>NUCLEOTIDE SEQUENCE [LARGE SCALE GENOMIC DNA]</scope>
    <source>
        <strain evidence="1 2">S12</strain>
    </source>
</reference>
<dbReference type="Proteomes" id="UP000017548">
    <property type="component" value="Unassembled WGS sequence"/>
</dbReference>
<name>A0ABN0PS88_9GAMM</name>
<evidence type="ECO:0000313" key="2">
    <source>
        <dbReference type="Proteomes" id="UP000017548"/>
    </source>
</evidence>
<dbReference type="EMBL" id="AXZL01000028">
    <property type="protein sequence ID" value="ESE43085.1"/>
    <property type="molecule type" value="Genomic_DNA"/>
</dbReference>
<accession>A0ABN0PS88</accession>
<gene>
    <name evidence="1" type="ORF">SHD_0277</name>
</gene>
<keyword evidence="2" id="KW-1185">Reference proteome</keyword>
<comment type="caution">
    <text evidence="1">The sequence shown here is derived from an EMBL/GenBank/DDBJ whole genome shotgun (WGS) entry which is preliminary data.</text>
</comment>
<evidence type="ECO:0000313" key="1">
    <source>
        <dbReference type="EMBL" id="ESE43085.1"/>
    </source>
</evidence>
<sequence length="112" mass="12603">HSFFFFNDTATTEIYTLSLHDALPILGKFAKAETQAASVVKALQKNGAIRSLVTAKNYTDALTRVGRFVKEQRLSLRELTPEMAVNYLNIRGEEVGQKTLDQERHEIGRAHV</sequence>
<feature type="non-terminal residue" evidence="1">
    <location>
        <position position="1"/>
    </location>
</feature>
<proteinExistence type="predicted"/>